<dbReference type="KEGG" id="ppm:PPSC2_26210"/>
<dbReference type="RefSeq" id="WP_013386204.1">
    <property type="nucleotide sequence ID" value="NC_014628.2"/>
</dbReference>
<reference evidence="1 2" key="1">
    <citation type="journal article" date="2011" name="J. Bacteriol.">
        <title>Complete genome sequence of Paenibacillus polymyxa SC2, a strain of plant growth-promoting Rhizobacterium with broad-spectrum antimicrobial activity.</title>
        <authorList>
            <person name="Ma M."/>
            <person name="Wang C."/>
            <person name="Ding Y."/>
            <person name="Li L."/>
            <person name="Shen D."/>
            <person name="Jiang X."/>
            <person name="Guan D."/>
            <person name="Cao F."/>
            <person name="Chen H."/>
            <person name="Feng R."/>
            <person name="Wang X."/>
            <person name="Ge Y."/>
            <person name="Yao L."/>
            <person name="Bing X."/>
            <person name="Yang X."/>
            <person name="Li J."/>
            <person name="Du B."/>
        </authorList>
    </citation>
    <scope>NUCLEOTIDE SEQUENCE [LARGE SCALE GENOMIC DNA]</scope>
    <source>
        <strain evidence="1 2">SC2</strain>
        <plasmid evidence="2">pSC2</plasmid>
    </source>
</reference>
<evidence type="ECO:0000313" key="2">
    <source>
        <dbReference type="Proteomes" id="UP000006868"/>
    </source>
</evidence>
<sequence length="61" mass="6936">MSKSLNSEQRERLYQKRGRLRIDFGNLAEILNTKKDHMVQAQIGLPVPDEVADAVIAWIAT</sequence>
<protein>
    <submittedName>
        <fullName evidence="1">Uncharacterized protein</fullName>
    </submittedName>
</protein>
<keyword evidence="1" id="KW-0614">Plasmid</keyword>
<organism evidence="1 2">
    <name type="scientific">Paenibacillus polymyxa (strain SC2)</name>
    <name type="common">Bacillus polymyxa</name>
    <dbReference type="NCBI Taxonomy" id="886882"/>
    <lineage>
        <taxon>Bacteria</taxon>
        <taxon>Bacillati</taxon>
        <taxon>Bacillota</taxon>
        <taxon>Bacilli</taxon>
        <taxon>Bacillales</taxon>
        <taxon>Paenibacillaceae</taxon>
        <taxon>Paenibacillus</taxon>
    </lineage>
</organism>
<accession>E3EKF8</accession>
<proteinExistence type="predicted"/>
<dbReference type="EMBL" id="CP002214">
    <property type="protein sequence ID" value="ADO59790.1"/>
    <property type="molecule type" value="Genomic_DNA"/>
</dbReference>
<dbReference type="PATRIC" id="fig|886882.15.peg.5519"/>
<dbReference type="Proteomes" id="UP000006868">
    <property type="component" value="Plasmid pSC2"/>
</dbReference>
<name>E3EKF8_PAEPS</name>
<evidence type="ECO:0000313" key="1">
    <source>
        <dbReference type="EMBL" id="ADO59790.1"/>
    </source>
</evidence>
<dbReference type="HOGENOM" id="CLU_2918387_0_0_9"/>
<gene>
    <name evidence="1" type="ORF">PPSC2_26210</name>
</gene>
<dbReference type="AlphaFoldDB" id="E3EKF8"/>
<geneLocation type="plasmid" evidence="1 2">
    <name>pSC2</name>
</geneLocation>